<evidence type="ECO:0000256" key="5">
    <source>
        <dbReference type="RuleBase" id="RU365058"/>
    </source>
</evidence>
<dbReference type="Pfam" id="PF21312">
    <property type="entry name" value="WHD_ORC1"/>
    <property type="match status" value="1"/>
</dbReference>
<feature type="compositionally biased region" description="Acidic residues" evidence="6">
    <location>
        <begin position="417"/>
        <end position="433"/>
    </location>
</feature>
<keyword evidence="3 5" id="KW-0238">DNA-binding</keyword>
<evidence type="ECO:0000256" key="4">
    <source>
        <dbReference type="ARBA" id="ARBA00023242"/>
    </source>
</evidence>
<evidence type="ECO:0000259" key="7">
    <source>
        <dbReference type="PROSITE" id="PS51038"/>
    </source>
</evidence>
<keyword evidence="4 5" id="KW-0539">Nucleus</keyword>
<dbReference type="SUPFAM" id="SSF82061">
    <property type="entry name" value="BAH domain"/>
    <property type="match status" value="1"/>
</dbReference>
<dbReference type="InterPro" id="IPR050311">
    <property type="entry name" value="ORC1/CDC6"/>
</dbReference>
<feature type="compositionally biased region" description="Low complexity" evidence="6">
    <location>
        <begin position="480"/>
        <end position="489"/>
    </location>
</feature>
<dbReference type="CDD" id="cd04720">
    <property type="entry name" value="BAH_Orc1p_Yeast"/>
    <property type="match status" value="1"/>
</dbReference>
<dbReference type="GO" id="GO:0005664">
    <property type="term" value="C:nuclear origin of replication recognition complex"/>
    <property type="evidence" value="ECO:0007669"/>
    <property type="project" value="TreeGrafter"/>
</dbReference>
<dbReference type="PANTHER" id="PTHR10763:SF23">
    <property type="entry name" value="ORIGIN RECOGNITION COMPLEX SUBUNIT 1"/>
    <property type="match status" value="1"/>
</dbReference>
<keyword evidence="5" id="KW-0067">ATP-binding</keyword>
<dbReference type="InterPro" id="IPR048867">
    <property type="entry name" value="WHD_ORC1"/>
</dbReference>
<feature type="compositionally biased region" description="Basic and acidic residues" evidence="6">
    <location>
        <begin position="246"/>
        <end position="275"/>
    </location>
</feature>
<comment type="function">
    <text evidence="5">Component of the origin recognition complex (ORC) that binds origins of replication. DNA-binding is ATP-dependent, however specific DNA sequences that define origins of replication have not been identified so far. ORC is required to assemble the pre-replication complex necessary to initiate DNA replication.</text>
</comment>
<dbReference type="AlphaFoldDB" id="G0WH88"/>
<sequence length="1033" mass="117851">MAETQRDLQGWQVVTTDEHGNVVHDNRRRSRKRGVENVYLQRESDAVSFGRGDVVIMDDATTGTYSVYLVHELRLNTLNNVVELWAFSFLRWFELKPLLWYKQFDKELVEQNKPMEFYKQKFLKEVDKDELYLTAELSEIWLKDFIGVGNIVTQNEKFDPKFKMKHDVDFFVRYICEPTADHFAKIDIFKEIKRIKEMEPKQSEEHLKRISVPKTSRGATVVGSSRSKASSLQMSAPSSTTNKKVPMKESRVSPDITKEEKDEKKAVTKKEKPNRSEQIVKGMLQPKAIAPEKKRLEDPSSQPPPLQDEHLSRPSSREVTSLFYHDSDEEENSQPIPKLSKGTKPQVLDIGMDENDSSDYASAEDKTPAELADEKSEDKEEEEETQEEKEQDEEYSENEVETDESQGNGVTGHEFDLETIEGEKEEDHDDSEENISVPKRGNRNIAVDDEADVYSAGTKRKLTVETTDDEKRKSAKKSSDQSPSIISDQKPLSRTEQAKRNINAVKEKYDKILQKLDAKTTTSIDASDFSTNSGLDVAGLENRLRSSSREDSEETLFSKIPKEALESIDAMQQAIVNIFDENAVSSLTVAKQQYASIYANLFHYIESGESKALYIVGNPGVGRRQTVDAVITELGISSEQTELPIFKTVNLSGLTIGDSELFYQKLWEQISGEELIPGAALEALEYYFQHVPKNKKRPIIITLDDLDNLIIKGKNVLYNFFNWTTYINAKVCVIAISSSIDLPERLLGKQVCSRIDLTKIPFMKYNRQEVEKIIAFKLKGINKSCFFINTETGQIKFIDKISGEDGNVDEDKSKLLKVRLKISNRTIESGAENIAAVCTDTRSALEYCSKAVEFAQLDYLKKKGFIRDEQDDMTNNIKEAIEHDLSGKQIKKVHMHHILQALNTMVATSLLETINNTSLLGKVFLCGLYYYIKKNGPMRVFSKNVLEETLLLMEHNKDNVFIAKFIDCLFPKNIKPTLEILQAIHWFRVLQDLIDGGVMSMNLKSKIRHIEIHMPLQDLKRSLEGYFGILHEF</sequence>
<keyword evidence="5" id="KW-0547">Nucleotide-binding</keyword>
<comment type="similarity">
    <text evidence="2 5">Belongs to the ORC1 family.</text>
</comment>
<evidence type="ECO:0000256" key="6">
    <source>
        <dbReference type="SAM" id="MobiDB-lite"/>
    </source>
</evidence>
<proteinExistence type="inferred from homology"/>
<dbReference type="Pfam" id="PF00004">
    <property type="entry name" value="AAA"/>
    <property type="match status" value="1"/>
</dbReference>
<organism evidence="8 9">
    <name type="scientific">Naumovozyma dairenensis (strain ATCC 10597 / BCRC 20456 / CBS 421 / NBRC 0211 / NRRL Y-12639)</name>
    <name type="common">Saccharomyces dairenensis</name>
    <dbReference type="NCBI Taxonomy" id="1071378"/>
    <lineage>
        <taxon>Eukaryota</taxon>
        <taxon>Fungi</taxon>
        <taxon>Dikarya</taxon>
        <taxon>Ascomycota</taxon>
        <taxon>Saccharomycotina</taxon>
        <taxon>Saccharomycetes</taxon>
        <taxon>Saccharomycetales</taxon>
        <taxon>Saccharomycetaceae</taxon>
        <taxon>Naumovozyma</taxon>
    </lineage>
</organism>
<dbReference type="GO" id="GO:0016887">
    <property type="term" value="F:ATP hydrolysis activity"/>
    <property type="evidence" value="ECO:0007669"/>
    <property type="project" value="InterPro"/>
</dbReference>
<dbReference type="GO" id="GO:0033314">
    <property type="term" value="P:mitotic DNA replication checkpoint signaling"/>
    <property type="evidence" value="ECO:0007669"/>
    <property type="project" value="TreeGrafter"/>
</dbReference>
<dbReference type="InterPro" id="IPR041083">
    <property type="entry name" value="AAA_lid_10"/>
</dbReference>
<dbReference type="Gene3D" id="1.10.8.60">
    <property type="match status" value="1"/>
</dbReference>
<feature type="compositionally biased region" description="Polar residues" evidence="6">
    <location>
        <begin position="213"/>
        <end position="243"/>
    </location>
</feature>
<dbReference type="GO" id="GO:0003688">
    <property type="term" value="F:DNA replication origin binding"/>
    <property type="evidence" value="ECO:0007669"/>
    <property type="project" value="TreeGrafter"/>
</dbReference>
<dbReference type="HOGENOM" id="CLU_012774_1_1_1"/>
<dbReference type="GO" id="GO:0005524">
    <property type="term" value="F:ATP binding"/>
    <property type="evidence" value="ECO:0007669"/>
    <property type="project" value="UniProtKB-KW"/>
</dbReference>
<evidence type="ECO:0000256" key="1">
    <source>
        <dbReference type="ARBA" id="ARBA00004123"/>
    </source>
</evidence>
<comment type="subunit">
    <text evidence="5">ORC is composed of six subunits.</text>
</comment>
<dbReference type="PANTHER" id="PTHR10763">
    <property type="entry name" value="CELL DIVISION CONTROL PROTEIN 6-RELATED"/>
    <property type="match status" value="1"/>
</dbReference>
<dbReference type="InterPro" id="IPR001025">
    <property type="entry name" value="BAH_dom"/>
</dbReference>
<feature type="domain" description="BAH" evidence="7">
    <location>
        <begin position="47"/>
        <end position="187"/>
    </location>
</feature>
<dbReference type="EMBL" id="HE580276">
    <property type="protein sequence ID" value="CCD27166.1"/>
    <property type="molecule type" value="Genomic_DNA"/>
</dbReference>
<dbReference type="Gene3D" id="2.30.30.490">
    <property type="match status" value="1"/>
</dbReference>
<keyword evidence="5" id="KW-0235">DNA replication</keyword>
<dbReference type="InterPro" id="IPR043151">
    <property type="entry name" value="BAH_sf"/>
</dbReference>
<evidence type="ECO:0000313" key="8">
    <source>
        <dbReference type="EMBL" id="CCD27166.1"/>
    </source>
</evidence>
<dbReference type="KEGG" id="ndi:NDAI_0J02740"/>
<dbReference type="InterPro" id="IPR027417">
    <property type="entry name" value="P-loop_NTPase"/>
</dbReference>
<feature type="compositionally biased region" description="Basic and acidic residues" evidence="6">
    <location>
        <begin position="363"/>
        <end position="378"/>
    </location>
</feature>
<dbReference type="Pfam" id="PF17872">
    <property type="entry name" value="AAA_lid_10"/>
    <property type="match status" value="1"/>
</dbReference>
<dbReference type="OMA" id="YICEPTA"/>
<dbReference type="OrthoDB" id="1926878at2759"/>
<keyword evidence="9" id="KW-1185">Reference proteome</keyword>
<dbReference type="SUPFAM" id="SSF52540">
    <property type="entry name" value="P-loop containing nucleoside triphosphate hydrolases"/>
    <property type="match status" value="1"/>
</dbReference>
<dbReference type="eggNOG" id="KOG1514">
    <property type="taxonomic scope" value="Eukaryota"/>
</dbReference>
<dbReference type="InterPro" id="IPR003959">
    <property type="entry name" value="ATPase_AAA_core"/>
</dbReference>
<dbReference type="PROSITE" id="PS51038">
    <property type="entry name" value="BAH"/>
    <property type="match status" value="1"/>
</dbReference>
<feature type="compositionally biased region" description="Acidic residues" evidence="6">
    <location>
        <begin position="379"/>
        <end position="404"/>
    </location>
</feature>
<dbReference type="Proteomes" id="UP000000689">
    <property type="component" value="Chromosome 10"/>
</dbReference>
<dbReference type="STRING" id="1071378.G0WH88"/>
<dbReference type="GO" id="GO:0003682">
    <property type="term" value="F:chromatin binding"/>
    <property type="evidence" value="ECO:0007669"/>
    <property type="project" value="InterPro"/>
</dbReference>
<gene>
    <name evidence="8" type="primary">NDAI0J02740</name>
    <name evidence="8" type="ordered locus">NDAI_0J02740</name>
</gene>
<feature type="region of interest" description="Disordered" evidence="6">
    <location>
        <begin position="200"/>
        <end position="497"/>
    </location>
</feature>
<evidence type="ECO:0000256" key="2">
    <source>
        <dbReference type="ARBA" id="ARBA00008398"/>
    </source>
</evidence>
<dbReference type="Gene3D" id="3.40.50.300">
    <property type="entry name" value="P-loop containing nucleotide triphosphate hydrolases"/>
    <property type="match status" value="1"/>
</dbReference>
<dbReference type="Pfam" id="PF01426">
    <property type="entry name" value="BAH"/>
    <property type="match status" value="1"/>
</dbReference>
<evidence type="ECO:0000313" key="9">
    <source>
        <dbReference type="Proteomes" id="UP000000689"/>
    </source>
</evidence>
<name>G0WH88_NAUDC</name>
<accession>G0WH88</accession>
<dbReference type="RefSeq" id="XP_003672409.1">
    <property type="nucleotide sequence ID" value="XM_003672361.1"/>
</dbReference>
<dbReference type="GO" id="GO:0006270">
    <property type="term" value="P:DNA replication initiation"/>
    <property type="evidence" value="ECO:0007669"/>
    <property type="project" value="TreeGrafter"/>
</dbReference>
<dbReference type="GeneID" id="11494503"/>
<protein>
    <recommendedName>
        <fullName evidence="5">Origin recognition complex subunit 1</fullName>
    </recommendedName>
</protein>
<evidence type="ECO:0000256" key="3">
    <source>
        <dbReference type="ARBA" id="ARBA00023125"/>
    </source>
</evidence>
<dbReference type="SMART" id="SM00439">
    <property type="entry name" value="BAH"/>
    <property type="match status" value="1"/>
</dbReference>
<comment type="subcellular location">
    <subcellularLocation>
        <location evidence="1 5">Nucleus</location>
    </subcellularLocation>
</comment>
<reference evidence="8 9" key="1">
    <citation type="journal article" date="2011" name="Proc. Natl. Acad. Sci. U.S.A.">
        <title>Evolutionary erosion of yeast sex chromosomes by mating-type switching accidents.</title>
        <authorList>
            <person name="Gordon J.L."/>
            <person name="Armisen D."/>
            <person name="Proux-Wera E."/>
            <person name="Oheigeartaigh S.S."/>
            <person name="Byrne K.P."/>
            <person name="Wolfe K.H."/>
        </authorList>
    </citation>
    <scope>NUCLEOTIDE SEQUENCE [LARGE SCALE GENOMIC DNA]</scope>
    <source>
        <strain evidence="9">ATCC 10597 / BCRC 20456 / CBS 421 / NBRC 0211 / NRRL Y-12639</strain>
    </source>
</reference>
<feature type="compositionally biased region" description="Basic and acidic residues" evidence="6">
    <location>
        <begin position="307"/>
        <end position="316"/>
    </location>
</feature>